<dbReference type="PANTHER" id="PTHR35317">
    <property type="entry name" value="OS04G0629600 PROTEIN"/>
    <property type="match status" value="1"/>
</dbReference>
<evidence type="ECO:0000256" key="2">
    <source>
        <dbReference type="SAM" id="MobiDB-lite"/>
    </source>
</evidence>
<keyword evidence="1" id="KW-0862">Zinc</keyword>
<feature type="compositionally biased region" description="Basic and acidic residues" evidence="2">
    <location>
        <begin position="167"/>
        <end position="189"/>
    </location>
</feature>
<reference evidence="4" key="2">
    <citation type="submission" date="2022-01" db="EMBL/GenBank/DDBJ databases">
        <authorList>
            <person name="Yamashiro T."/>
            <person name="Shiraishi A."/>
            <person name="Satake H."/>
            <person name="Nakayama K."/>
        </authorList>
    </citation>
    <scope>NUCLEOTIDE SEQUENCE</scope>
</reference>
<feature type="compositionally biased region" description="Basic and acidic residues" evidence="2">
    <location>
        <begin position="146"/>
        <end position="156"/>
    </location>
</feature>
<dbReference type="SMART" id="SM00343">
    <property type="entry name" value="ZnF_C2HC"/>
    <property type="match status" value="1"/>
</dbReference>
<keyword evidence="1" id="KW-0479">Metal-binding</keyword>
<dbReference type="Proteomes" id="UP001151760">
    <property type="component" value="Unassembled WGS sequence"/>
</dbReference>
<dbReference type="InterPro" id="IPR001878">
    <property type="entry name" value="Znf_CCHC"/>
</dbReference>
<evidence type="ECO:0000256" key="1">
    <source>
        <dbReference type="PROSITE-ProRule" id="PRU00047"/>
    </source>
</evidence>
<evidence type="ECO:0000313" key="4">
    <source>
        <dbReference type="EMBL" id="GJS83078.1"/>
    </source>
</evidence>
<proteinExistence type="predicted"/>
<dbReference type="EMBL" id="BQNB010010874">
    <property type="protein sequence ID" value="GJS83078.1"/>
    <property type="molecule type" value="Genomic_DNA"/>
</dbReference>
<keyword evidence="5" id="KW-1185">Reference proteome</keyword>
<evidence type="ECO:0000259" key="3">
    <source>
        <dbReference type="PROSITE" id="PS50158"/>
    </source>
</evidence>
<reference evidence="4" key="1">
    <citation type="journal article" date="2022" name="Int. J. Mol. Sci.">
        <title>Draft Genome of Tanacetum Coccineum: Genomic Comparison of Closely Related Tanacetum-Family Plants.</title>
        <authorList>
            <person name="Yamashiro T."/>
            <person name="Shiraishi A."/>
            <person name="Nakayama K."/>
            <person name="Satake H."/>
        </authorList>
    </citation>
    <scope>NUCLEOTIDE SEQUENCE</scope>
</reference>
<organism evidence="4 5">
    <name type="scientific">Tanacetum coccineum</name>
    <dbReference type="NCBI Taxonomy" id="301880"/>
    <lineage>
        <taxon>Eukaryota</taxon>
        <taxon>Viridiplantae</taxon>
        <taxon>Streptophyta</taxon>
        <taxon>Embryophyta</taxon>
        <taxon>Tracheophyta</taxon>
        <taxon>Spermatophyta</taxon>
        <taxon>Magnoliopsida</taxon>
        <taxon>eudicotyledons</taxon>
        <taxon>Gunneridae</taxon>
        <taxon>Pentapetalae</taxon>
        <taxon>asterids</taxon>
        <taxon>campanulids</taxon>
        <taxon>Asterales</taxon>
        <taxon>Asteraceae</taxon>
        <taxon>Asteroideae</taxon>
        <taxon>Anthemideae</taxon>
        <taxon>Anthemidinae</taxon>
        <taxon>Tanacetum</taxon>
    </lineage>
</organism>
<dbReference type="SUPFAM" id="SSF57756">
    <property type="entry name" value="Retrovirus zinc finger-like domains"/>
    <property type="match status" value="1"/>
</dbReference>
<protein>
    <submittedName>
        <fullName evidence="4">Zinc finger, CCHC-type containing protein</fullName>
    </submittedName>
</protein>
<dbReference type="PANTHER" id="PTHR35317:SF38">
    <property type="entry name" value="RNA-DIRECTED DNA POLYMERASE"/>
    <property type="match status" value="1"/>
</dbReference>
<dbReference type="PROSITE" id="PS50158">
    <property type="entry name" value="ZF_CCHC"/>
    <property type="match status" value="1"/>
</dbReference>
<name>A0ABQ4Z2I1_9ASTR</name>
<evidence type="ECO:0000313" key="5">
    <source>
        <dbReference type="Proteomes" id="UP001151760"/>
    </source>
</evidence>
<dbReference type="Pfam" id="PF14223">
    <property type="entry name" value="Retrotran_gag_2"/>
    <property type="match status" value="1"/>
</dbReference>
<feature type="domain" description="CCHC-type" evidence="3">
    <location>
        <begin position="199"/>
        <end position="214"/>
    </location>
</feature>
<keyword evidence="1" id="KW-0863">Zinc-finger</keyword>
<dbReference type="Gene3D" id="4.10.60.10">
    <property type="entry name" value="Zinc finger, CCHC-type"/>
    <property type="match status" value="1"/>
</dbReference>
<sequence length="243" mass="28403">MQVAGCETAKEIWDSLKSRFIGTEDVQQAHSQQLKSEFEKLVMKEDESINSFAGKMMSIITKAATCGLTFDEQTKVRKILNAVPDKFLPIVATIEMIVDFKTVKLEEIIGKLKTYEERIKFRKGSQEDNSERLLFTRLGNYKNYERDDVNDRRRDGNPTQGRGQGRFARDSKNEDSYDKRRRKPGDQNYHRRDIREVECYNCHEFGHYARDCPKPDRRREMSNLVEEDLEPTLLMVTSLEETS</sequence>
<feature type="region of interest" description="Disordered" evidence="2">
    <location>
        <begin position="146"/>
        <end position="189"/>
    </location>
</feature>
<accession>A0ABQ4Z2I1</accession>
<comment type="caution">
    <text evidence="4">The sequence shown here is derived from an EMBL/GenBank/DDBJ whole genome shotgun (WGS) entry which is preliminary data.</text>
</comment>
<gene>
    <name evidence="4" type="ORF">Tco_0749619</name>
</gene>
<dbReference type="Pfam" id="PF00098">
    <property type="entry name" value="zf-CCHC"/>
    <property type="match status" value="1"/>
</dbReference>
<dbReference type="InterPro" id="IPR036875">
    <property type="entry name" value="Znf_CCHC_sf"/>
</dbReference>